<gene>
    <name evidence="3" type="ORF">LX81_00919</name>
</gene>
<dbReference type="Proteomes" id="UP000248916">
    <property type="component" value="Unassembled WGS sequence"/>
</dbReference>
<protein>
    <submittedName>
        <fullName evidence="3">Arsenate reductase-like glutaredoxin family protein</fullName>
    </submittedName>
</protein>
<comment type="similarity">
    <text evidence="1 2">Belongs to the ArsC family.</text>
</comment>
<evidence type="ECO:0000313" key="3">
    <source>
        <dbReference type="EMBL" id="PZX18290.1"/>
    </source>
</evidence>
<comment type="caution">
    <text evidence="3">The sequence shown here is derived from an EMBL/GenBank/DDBJ whole genome shotgun (WGS) entry which is preliminary data.</text>
</comment>
<dbReference type="SUPFAM" id="SSF52833">
    <property type="entry name" value="Thioredoxin-like"/>
    <property type="match status" value="1"/>
</dbReference>
<dbReference type="PROSITE" id="PS51353">
    <property type="entry name" value="ARSC"/>
    <property type="match status" value="1"/>
</dbReference>
<accession>A0A2W7NEE4</accession>
<proteinExistence type="inferred from homology"/>
<dbReference type="Gene3D" id="3.40.30.10">
    <property type="entry name" value="Glutaredoxin"/>
    <property type="match status" value="1"/>
</dbReference>
<evidence type="ECO:0000256" key="1">
    <source>
        <dbReference type="ARBA" id="ARBA00007198"/>
    </source>
</evidence>
<dbReference type="CDD" id="cd02977">
    <property type="entry name" value="ArsC_family"/>
    <property type="match status" value="1"/>
</dbReference>
<dbReference type="AlphaFoldDB" id="A0A2W7NEE4"/>
<dbReference type="EMBL" id="QKZL01000003">
    <property type="protein sequence ID" value="PZX18290.1"/>
    <property type="molecule type" value="Genomic_DNA"/>
</dbReference>
<evidence type="ECO:0000313" key="4">
    <source>
        <dbReference type="Proteomes" id="UP000248916"/>
    </source>
</evidence>
<dbReference type="PANTHER" id="PTHR30041:SF8">
    <property type="entry name" value="PROTEIN YFFB"/>
    <property type="match status" value="1"/>
</dbReference>
<dbReference type="InterPro" id="IPR036249">
    <property type="entry name" value="Thioredoxin-like_sf"/>
</dbReference>
<organism evidence="3 4">
    <name type="scientific">Palleronia aestuarii</name>
    <dbReference type="NCBI Taxonomy" id="568105"/>
    <lineage>
        <taxon>Bacteria</taxon>
        <taxon>Pseudomonadati</taxon>
        <taxon>Pseudomonadota</taxon>
        <taxon>Alphaproteobacteria</taxon>
        <taxon>Rhodobacterales</taxon>
        <taxon>Roseobacteraceae</taxon>
        <taxon>Palleronia</taxon>
    </lineage>
</organism>
<sequence length="114" mass="12907">MTRAPRIMRIFLLKTCDTCRKALKALRDAGHDPEVVDIRADGIPQAEIARFHAEFGNRLVNRSARIWRDLDDAERAEDPVTLIGRHPTLMKRPVIDDGATLHLGWTEEARAALL</sequence>
<reference evidence="3 4" key="1">
    <citation type="submission" date="2018-06" db="EMBL/GenBank/DDBJ databases">
        <title>Genomic Encyclopedia of Archaeal and Bacterial Type Strains, Phase II (KMG-II): from individual species to whole genera.</title>
        <authorList>
            <person name="Goeker M."/>
        </authorList>
    </citation>
    <scope>NUCLEOTIDE SEQUENCE [LARGE SCALE GENOMIC DNA]</scope>
    <source>
        <strain evidence="3 4">DSM 22009</strain>
    </source>
</reference>
<dbReference type="Pfam" id="PF03960">
    <property type="entry name" value="ArsC"/>
    <property type="match status" value="1"/>
</dbReference>
<keyword evidence="4" id="KW-1185">Reference proteome</keyword>
<dbReference type="InterPro" id="IPR006660">
    <property type="entry name" value="Arsenate_reductase-like"/>
</dbReference>
<dbReference type="PANTHER" id="PTHR30041">
    <property type="entry name" value="ARSENATE REDUCTASE"/>
    <property type="match status" value="1"/>
</dbReference>
<evidence type="ECO:0000256" key="2">
    <source>
        <dbReference type="PROSITE-ProRule" id="PRU01282"/>
    </source>
</evidence>
<name>A0A2W7NEE4_9RHOB</name>